<evidence type="ECO:0000313" key="2">
    <source>
        <dbReference type="EMBL" id="GBC04849.1"/>
    </source>
</evidence>
<evidence type="ECO:0000313" key="3">
    <source>
        <dbReference type="Proteomes" id="UP000247702"/>
    </source>
</evidence>
<feature type="region of interest" description="Disordered" evidence="1">
    <location>
        <begin position="1"/>
        <end position="32"/>
    </location>
</feature>
<feature type="compositionally biased region" description="Basic and acidic residues" evidence="1">
    <location>
        <begin position="1"/>
        <end position="18"/>
    </location>
</feature>
<accession>A0A2Z6SHA0</accession>
<sequence length="89" mass="10339">MKPGRDLSEYFDNKTKPERKPKKGSSSYLHSPNLYCPRYQLSNSQNGTSRCQFKEQIDEELDIKSLLRSEFDGLIQQILKILVVLMISD</sequence>
<evidence type="ECO:0000256" key="1">
    <source>
        <dbReference type="SAM" id="MobiDB-lite"/>
    </source>
</evidence>
<dbReference type="AlphaFoldDB" id="A0A2Z6SHA0"/>
<protein>
    <submittedName>
        <fullName evidence="2">Uncharacterized protein</fullName>
    </submittedName>
</protein>
<keyword evidence="3" id="KW-1185">Reference proteome</keyword>
<dbReference type="Proteomes" id="UP000247702">
    <property type="component" value="Unassembled WGS sequence"/>
</dbReference>
<dbReference type="EMBL" id="BEXD01003970">
    <property type="protein sequence ID" value="GBC04849.1"/>
    <property type="molecule type" value="Genomic_DNA"/>
</dbReference>
<gene>
    <name evidence="2" type="ORF">RclHR1_00590035</name>
</gene>
<name>A0A2Z6SHA0_9GLOM</name>
<proteinExistence type="predicted"/>
<comment type="caution">
    <text evidence="2">The sequence shown here is derived from an EMBL/GenBank/DDBJ whole genome shotgun (WGS) entry which is preliminary data.</text>
</comment>
<organism evidence="2 3">
    <name type="scientific">Rhizophagus clarus</name>
    <dbReference type="NCBI Taxonomy" id="94130"/>
    <lineage>
        <taxon>Eukaryota</taxon>
        <taxon>Fungi</taxon>
        <taxon>Fungi incertae sedis</taxon>
        <taxon>Mucoromycota</taxon>
        <taxon>Glomeromycotina</taxon>
        <taxon>Glomeromycetes</taxon>
        <taxon>Glomerales</taxon>
        <taxon>Glomeraceae</taxon>
        <taxon>Rhizophagus</taxon>
    </lineage>
</organism>
<reference evidence="2 3" key="1">
    <citation type="submission" date="2017-11" db="EMBL/GenBank/DDBJ databases">
        <title>The genome of Rhizophagus clarus HR1 reveals common genetic basis of auxotrophy among arbuscular mycorrhizal fungi.</title>
        <authorList>
            <person name="Kobayashi Y."/>
        </authorList>
    </citation>
    <scope>NUCLEOTIDE SEQUENCE [LARGE SCALE GENOMIC DNA]</scope>
    <source>
        <strain evidence="2 3">HR1</strain>
    </source>
</reference>